<accession>A0A0G1DFN3</accession>
<dbReference type="AlphaFoldDB" id="A0A0G1DFN3"/>
<gene>
    <name evidence="9" type="ORF">UV73_C0010G0039</name>
</gene>
<dbReference type="InterPro" id="IPR058127">
    <property type="entry name" value="DedA"/>
</dbReference>
<feature type="transmembrane region" description="Helical" evidence="7">
    <location>
        <begin position="154"/>
        <end position="176"/>
    </location>
</feature>
<comment type="subcellular location">
    <subcellularLocation>
        <location evidence="1 7">Cell membrane</location>
        <topology evidence="1 7">Multi-pass membrane protein</topology>
    </subcellularLocation>
</comment>
<dbReference type="InterPro" id="IPR032818">
    <property type="entry name" value="DedA-like"/>
</dbReference>
<dbReference type="Proteomes" id="UP000034894">
    <property type="component" value="Unassembled WGS sequence"/>
</dbReference>
<keyword evidence="6 7" id="KW-0472">Membrane</keyword>
<dbReference type="PANTHER" id="PTHR30353">
    <property type="entry name" value="INNER MEMBRANE PROTEIN DEDA-RELATED"/>
    <property type="match status" value="1"/>
</dbReference>
<evidence type="ECO:0000256" key="4">
    <source>
        <dbReference type="ARBA" id="ARBA00022692"/>
    </source>
</evidence>
<dbReference type="GO" id="GO:0005886">
    <property type="term" value="C:plasma membrane"/>
    <property type="evidence" value="ECO:0007669"/>
    <property type="project" value="UniProtKB-SubCell"/>
</dbReference>
<dbReference type="NCBIfam" id="NF008102">
    <property type="entry name" value="PRK10847.1"/>
    <property type="match status" value="1"/>
</dbReference>
<evidence type="ECO:0000256" key="3">
    <source>
        <dbReference type="ARBA" id="ARBA00022475"/>
    </source>
</evidence>
<name>A0A0G1DFN3_9BACT</name>
<evidence type="ECO:0000256" key="1">
    <source>
        <dbReference type="ARBA" id="ARBA00004651"/>
    </source>
</evidence>
<dbReference type="Pfam" id="PF09335">
    <property type="entry name" value="VTT_dom"/>
    <property type="match status" value="1"/>
</dbReference>
<keyword evidence="4 7" id="KW-0812">Transmembrane</keyword>
<reference evidence="9 10" key="1">
    <citation type="journal article" date="2015" name="Nature">
        <title>rRNA introns, odd ribosomes, and small enigmatic genomes across a large radiation of phyla.</title>
        <authorList>
            <person name="Brown C.T."/>
            <person name="Hug L.A."/>
            <person name="Thomas B.C."/>
            <person name="Sharon I."/>
            <person name="Castelle C.J."/>
            <person name="Singh A."/>
            <person name="Wilkins M.J."/>
            <person name="Williams K.H."/>
            <person name="Banfield J.F."/>
        </authorList>
    </citation>
    <scope>NUCLEOTIDE SEQUENCE [LARGE SCALE GENOMIC DNA]</scope>
</reference>
<sequence length="221" mass="25116">MDFLSFLADLFLHLDKNLAMVINQFGLFTYIFLFLIIFMETGLVITPFLPGDSLLFAAGTLAVAGGLNIYLLFLLLASAAILGDTVNYWIGYMIGPRIFEKKRIPFLKKEHLERTEKFYEKYGGKTIILARFIPIIRTFAPFVAGIGKMIYSKFVTFNIAGGIAWVGFFLFAGYFFGNLPIIKDNYHFAIVGIIFISVLPAVIEYLKHHKDRKKTIELDLD</sequence>
<keyword evidence="5 7" id="KW-1133">Transmembrane helix</keyword>
<dbReference type="EMBL" id="LCFP01000010">
    <property type="protein sequence ID" value="KKS96454.1"/>
    <property type="molecule type" value="Genomic_DNA"/>
</dbReference>
<dbReference type="InterPro" id="IPR032816">
    <property type="entry name" value="VTT_dom"/>
</dbReference>
<feature type="transmembrane region" description="Helical" evidence="7">
    <location>
        <begin position="27"/>
        <end position="49"/>
    </location>
</feature>
<evidence type="ECO:0000256" key="5">
    <source>
        <dbReference type="ARBA" id="ARBA00022989"/>
    </source>
</evidence>
<dbReference type="PANTHER" id="PTHR30353:SF0">
    <property type="entry name" value="TRANSMEMBRANE PROTEIN"/>
    <property type="match status" value="1"/>
</dbReference>
<comment type="caution">
    <text evidence="9">The sequence shown here is derived from an EMBL/GenBank/DDBJ whole genome shotgun (WGS) entry which is preliminary data.</text>
</comment>
<evidence type="ECO:0000259" key="8">
    <source>
        <dbReference type="Pfam" id="PF09335"/>
    </source>
</evidence>
<comment type="similarity">
    <text evidence="2 7">Belongs to the DedA family.</text>
</comment>
<keyword evidence="3 7" id="KW-1003">Cell membrane</keyword>
<evidence type="ECO:0000256" key="2">
    <source>
        <dbReference type="ARBA" id="ARBA00010792"/>
    </source>
</evidence>
<protein>
    <recommendedName>
        <fullName evidence="8">VTT domain-containing protein</fullName>
    </recommendedName>
</protein>
<evidence type="ECO:0000256" key="7">
    <source>
        <dbReference type="RuleBase" id="RU367016"/>
    </source>
</evidence>
<evidence type="ECO:0000313" key="10">
    <source>
        <dbReference type="Proteomes" id="UP000034894"/>
    </source>
</evidence>
<feature type="transmembrane region" description="Helical" evidence="7">
    <location>
        <begin position="188"/>
        <end position="206"/>
    </location>
</feature>
<organism evidence="9 10">
    <name type="scientific">Candidatus Gottesmanbacteria bacterium GW2011_GWA2_43_14</name>
    <dbReference type="NCBI Taxonomy" id="1618443"/>
    <lineage>
        <taxon>Bacteria</taxon>
        <taxon>Candidatus Gottesmaniibacteriota</taxon>
    </lineage>
</organism>
<feature type="domain" description="VTT" evidence="8">
    <location>
        <begin position="49"/>
        <end position="174"/>
    </location>
</feature>
<feature type="transmembrane region" description="Helical" evidence="7">
    <location>
        <begin position="69"/>
        <end position="94"/>
    </location>
</feature>
<dbReference type="PATRIC" id="fig|1618443.3.peg.1252"/>
<evidence type="ECO:0000256" key="6">
    <source>
        <dbReference type="ARBA" id="ARBA00023136"/>
    </source>
</evidence>
<evidence type="ECO:0000313" key="9">
    <source>
        <dbReference type="EMBL" id="KKS96454.1"/>
    </source>
</evidence>
<proteinExistence type="inferred from homology"/>
<dbReference type="STRING" id="1618443.UV73_C0010G0039"/>